<evidence type="ECO:0000256" key="3">
    <source>
        <dbReference type="ARBA" id="ARBA00022692"/>
    </source>
</evidence>
<dbReference type="AlphaFoldDB" id="A0A815IES2"/>
<evidence type="ECO:0000256" key="6">
    <source>
        <dbReference type="ARBA" id="ARBA00022989"/>
    </source>
</evidence>
<dbReference type="EMBL" id="CAJOBA010052250">
    <property type="protein sequence ID" value="CAF4252986.1"/>
    <property type="molecule type" value="Genomic_DNA"/>
</dbReference>
<feature type="transmembrane region" description="Helical" evidence="8">
    <location>
        <begin position="88"/>
        <end position="105"/>
    </location>
</feature>
<dbReference type="OrthoDB" id="2156679at2759"/>
<keyword evidence="3 8" id="KW-0812">Transmembrane</keyword>
<keyword evidence="4" id="KW-0571">Peptide transport</keyword>
<evidence type="ECO:0000256" key="1">
    <source>
        <dbReference type="ARBA" id="ARBA00004141"/>
    </source>
</evidence>
<name>A0A815IES2_9BILA</name>
<dbReference type="EMBL" id="CAJOBC010073382">
    <property type="protein sequence ID" value="CAF4250233.1"/>
    <property type="molecule type" value="Genomic_DNA"/>
</dbReference>
<dbReference type="EMBL" id="CAJNOQ010015717">
    <property type="protein sequence ID" value="CAF1367175.1"/>
    <property type="molecule type" value="Genomic_DNA"/>
</dbReference>
<dbReference type="Proteomes" id="UP000681722">
    <property type="component" value="Unassembled WGS sequence"/>
</dbReference>
<dbReference type="InterPro" id="IPR004648">
    <property type="entry name" value="Oligpept_transpt"/>
</dbReference>
<evidence type="ECO:0000256" key="4">
    <source>
        <dbReference type="ARBA" id="ARBA00022856"/>
    </source>
</evidence>
<dbReference type="EMBL" id="CAJNOK010030380">
    <property type="protein sequence ID" value="CAF1459320.1"/>
    <property type="molecule type" value="Genomic_DNA"/>
</dbReference>
<dbReference type="Proteomes" id="UP000682733">
    <property type="component" value="Unassembled WGS sequence"/>
</dbReference>
<gene>
    <name evidence="9" type="ORF">GPM918_LOCUS31672</name>
    <name evidence="10" type="ORF">OVA965_LOCUS35173</name>
    <name evidence="11" type="ORF">SRO942_LOCUS32321</name>
    <name evidence="12" type="ORF">TMI583_LOCUS36134</name>
</gene>
<dbReference type="GO" id="GO:0035673">
    <property type="term" value="F:oligopeptide transmembrane transporter activity"/>
    <property type="evidence" value="ECO:0007669"/>
    <property type="project" value="InterPro"/>
</dbReference>
<dbReference type="PANTHER" id="PTHR22601">
    <property type="entry name" value="ISP4 LIKE PROTEIN"/>
    <property type="match status" value="1"/>
</dbReference>
<protein>
    <submittedName>
        <fullName evidence="9">Uncharacterized protein</fullName>
    </submittedName>
</protein>
<keyword evidence="6 8" id="KW-1133">Transmembrane helix</keyword>
<reference evidence="9" key="1">
    <citation type="submission" date="2021-02" db="EMBL/GenBank/DDBJ databases">
        <authorList>
            <person name="Nowell W R."/>
        </authorList>
    </citation>
    <scope>NUCLEOTIDE SEQUENCE</scope>
</reference>
<dbReference type="InterPro" id="IPR004813">
    <property type="entry name" value="OPT"/>
</dbReference>
<evidence type="ECO:0000256" key="5">
    <source>
        <dbReference type="ARBA" id="ARBA00022927"/>
    </source>
</evidence>
<accession>A0A815IES2</accession>
<evidence type="ECO:0000313" key="11">
    <source>
        <dbReference type="EMBL" id="CAF4250233.1"/>
    </source>
</evidence>
<dbReference type="Proteomes" id="UP000677228">
    <property type="component" value="Unassembled WGS sequence"/>
</dbReference>
<dbReference type="Pfam" id="PF03169">
    <property type="entry name" value="OPT"/>
    <property type="match status" value="1"/>
</dbReference>
<evidence type="ECO:0000313" key="10">
    <source>
        <dbReference type="EMBL" id="CAF1459320.1"/>
    </source>
</evidence>
<organism evidence="9 13">
    <name type="scientific">Didymodactylos carnosus</name>
    <dbReference type="NCBI Taxonomy" id="1234261"/>
    <lineage>
        <taxon>Eukaryota</taxon>
        <taxon>Metazoa</taxon>
        <taxon>Spiralia</taxon>
        <taxon>Gnathifera</taxon>
        <taxon>Rotifera</taxon>
        <taxon>Eurotatoria</taxon>
        <taxon>Bdelloidea</taxon>
        <taxon>Philodinida</taxon>
        <taxon>Philodinidae</taxon>
        <taxon>Didymodactylos</taxon>
    </lineage>
</organism>
<evidence type="ECO:0000256" key="8">
    <source>
        <dbReference type="SAM" id="Phobius"/>
    </source>
</evidence>
<evidence type="ECO:0000313" key="13">
    <source>
        <dbReference type="Proteomes" id="UP000663829"/>
    </source>
</evidence>
<keyword evidence="7 8" id="KW-0472">Membrane</keyword>
<dbReference type="GO" id="GO:0015031">
    <property type="term" value="P:protein transport"/>
    <property type="evidence" value="ECO:0007669"/>
    <property type="project" value="UniProtKB-KW"/>
</dbReference>
<feature type="transmembrane region" description="Helical" evidence="8">
    <location>
        <begin position="56"/>
        <end position="76"/>
    </location>
</feature>
<evidence type="ECO:0000256" key="7">
    <source>
        <dbReference type="ARBA" id="ARBA00023136"/>
    </source>
</evidence>
<comment type="subcellular location">
    <subcellularLocation>
        <location evidence="1">Membrane</location>
        <topology evidence="1">Multi-pass membrane protein</topology>
    </subcellularLocation>
</comment>
<evidence type="ECO:0000313" key="12">
    <source>
        <dbReference type="EMBL" id="CAF4252986.1"/>
    </source>
</evidence>
<keyword evidence="2" id="KW-0813">Transport</keyword>
<keyword evidence="5" id="KW-0653">Protein transport</keyword>
<dbReference type="GO" id="GO:0016020">
    <property type="term" value="C:membrane"/>
    <property type="evidence" value="ECO:0007669"/>
    <property type="project" value="UniProtKB-SubCell"/>
</dbReference>
<evidence type="ECO:0000313" key="9">
    <source>
        <dbReference type="EMBL" id="CAF1367175.1"/>
    </source>
</evidence>
<proteinExistence type="predicted"/>
<comment type="caution">
    <text evidence="9">The sequence shown here is derived from an EMBL/GenBank/DDBJ whole genome shotgun (WGS) entry which is preliminary data.</text>
</comment>
<evidence type="ECO:0000256" key="2">
    <source>
        <dbReference type="ARBA" id="ARBA00022448"/>
    </source>
</evidence>
<sequence>MTQTSIGEEKVELDEPPSAMVEDVKGIYIDPEQSSYEEIAGIVPNKDDSQMLCSTFRSWLIGISLTVLATIVSQYFRHGEKVYEIPSVLLWLLAFLLGKILMKCLPQKNFQIRRWNLSLNSEIFTIKEHVVICMMIRVATSYIYTNDIVVVHQTDFNQKTSYGLGLFFIISSQLMGYEIAELDSTGLKDLWSHMES</sequence>
<keyword evidence="13" id="KW-1185">Reference proteome</keyword>
<dbReference type="Proteomes" id="UP000663829">
    <property type="component" value="Unassembled WGS sequence"/>
</dbReference>